<evidence type="ECO:0000256" key="3">
    <source>
        <dbReference type="ARBA" id="ARBA00022643"/>
    </source>
</evidence>
<dbReference type="SUPFAM" id="SSF50475">
    <property type="entry name" value="FMN-binding split barrel"/>
    <property type="match status" value="1"/>
</dbReference>
<dbReference type="PANTHER" id="PTHR33798:SF5">
    <property type="entry name" value="FLAVIN REDUCTASE LIKE DOMAIN-CONTAINING PROTEIN"/>
    <property type="match status" value="1"/>
</dbReference>
<keyword evidence="3" id="KW-0288">FMN</keyword>
<dbReference type="EC" id="1.5.1.-" evidence="6"/>
<dbReference type="EMBL" id="JBHMAH010000009">
    <property type="protein sequence ID" value="MFB9860205.1"/>
    <property type="molecule type" value="Genomic_DNA"/>
</dbReference>
<comment type="cofactor">
    <cofactor evidence="1">
        <name>FMN</name>
        <dbReference type="ChEBI" id="CHEBI:58210"/>
    </cofactor>
</comment>
<evidence type="ECO:0000256" key="1">
    <source>
        <dbReference type="ARBA" id="ARBA00001917"/>
    </source>
</evidence>
<comment type="caution">
    <text evidence="6">The sequence shown here is derived from an EMBL/GenBank/DDBJ whole genome shotgun (WGS) entry which is preliminary data.</text>
</comment>
<evidence type="ECO:0000313" key="7">
    <source>
        <dbReference type="Proteomes" id="UP001589740"/>
    </source>
</evidence>
<evidence type="ECO:0000313" key="6">
    <source>
        <dbReference type="EMBL" id="MFB9860205.1"/>
    </source>
</evidence>
<keyword evidence="7" id="KW-1185">Reference proteome</keyword>
<comment type="similarity">
    <text evidence="4">Belongs to the flavoredoxin family.</text>
</comment>
<dbReference type="SMART" id="SM00903">
    <property type="entry name" value="Flavin_Reduct"/>
    <property type="match status" value="1"/>
</dbReference>
<gene>
    <name evidence="6" type="ORF">ACFFLE_03675</name>
</gene>
<keyword evidence="2" id="KW-0285">Flavoprotein</keyword>
<dbReference type="InterPro" id="IPR002563">
    <property type="entry name" value="Flavin_Rdtase-like_dom"/>
</dbReference>
<evidence type="ECO:0000259" key="5">
    <source>
        <dbReference type="SMART" id="SM00903"/>
    </source>
</evidence>
<organism evidence="6 7">
    <name type="scientific">Salinicoccus siamensis</name>
    <dbReference type="NCBI Taxonomy" id="381830"/>
    <lineage>
        <taxon>Bacteria</taxon>
        <taxon>Bacillati</taxon>
        <taxon>Bacillota</taxon>
        <taxon>Bacilli</taxon>
        <taxon>Bacillales</taxon>
        <taxon>Staphylococcaceae</taxon>
        <taxon>Salinicoccus</taxon>
    </lineage>
</organism>
<dbReference type="RefSeq" id="WP_380569801.1">
    <property type="nucleotide sequence ID" value="NZ_JBHMAH010000009.1"/>
</dbReference>
<accession>A0ABV5Z278</accession>
<evidence type="ECO:0000256" key="2">
    <source>
        <dbReference type="ARBA" id="ARBA00022630"/>
    </source>
</evidence>
<dbReference type="GO" id="GO:0016491">
    <property type="term" value="F:oxidoreductase activity"/>
    <property type="evidence" value="ECO:0007669"/>
    <property type="project" value="UniProtKB-KW"/>
</dbReference>
<dbReference type="Gene3D" id="2.30.110.10">
    <property type="entry name" value="Electron Transport, Fmn-binding Protein, Chain A"/>
    <property type="match status" value="1"/>
</dbReference>
<evidence type="ECO:0000256" key="4">
    <source>
        <dbReference type="ARBA" id="ARBA00038054"/>
    </source>
</evidence>
<proteinExistence type="inferred from homology"/>
<feature type="domain" description="Flavin reductase like" evidence="5">
    <location>
        <begin position="23"/>
        <end position="174"/>
    </location>
</feature>
<keyword evidence="6" id="KW-0560">Oxidoreductase</keyword>
<dbReference type="InterPro" id="IPR012349">
    <property type="entry name" value="Split_barrel_FMN-bd"/>
</dbReference>
<dbReference type="Pfam" id="PF01613">
    <property type="entry name" value="Flavin_Reduct"/>
    <property type="match status" value="1"/>
</dbReference>
<sequence length="206" mass="22252">MRNMLNFAPHEVTAKEKKKFMIGSVIPRPIALVSTQSGSGVVNIAPFSYFNIVTYNPPMLSIAVQRADGNSKDTARNILESGEAVVQMVDTENVESANAASAPLAPEESELDVSQFTAVASDSIGVPGVNEAKVRFETKLYDSIVIYNDDGIATADVLLLKVQHYHIDDGIYQDGYIAPIGLGAVSRLAGNDYAEIGRMFTVERPQ</sequence>
<dbReference type="Proteomes" id="UP001589740">
    <property type="component" value="Unassembled WGS sequence"/>
</dbReference>
<dbReference type="PANTHER" id="PTHR33798">
    <property type="entry name" value="FLAVOPROTEIN OXYGENASE"/>
    <property type="match status" value="1"/>
</dbReference>
<protein>
    <submittedName>
        <fullName evidence="6">Flavin reductase family protein</fullName>
        <ecNumber evidence="6">1.5.1.-</ecNumber>
    </submittedName>
</protein>
<reference evidence="6 7" key="1">
    <citation type="submission" date="2024-09" db="EMBL/GenBank/DDBJ databases">
        <authorList>
            <person name="Sun Q."/>
            <person name="Mori K."/>
        </authorList>
    </citation>
    <scope>NUCLEOTIDE SEQUENCE [LARGE SCALE GENOMIC DNA]</scope>
    <source>
        <strain evidence="6 7">JCM 12822</strain>
    </source>
</reference>
<name>A0ABV5Z278_9STAP</name>